<evidence type="ECO:0000256" key="1">
    <source>
        <dbReference type="ARBA" id="ARBA00022448"/>
    </source>
</evidence>
<evidence type="ECO:0000256" key="3">
    <source>
        <dbReference type="ARBA" id="ARBA00022723"/>
    </source>
</evidence>
<feature type="transmembrane region" description="Helical" evidence="7">
    <location>
        <begin position="174"/>
        <end position="192"/>
    </location>
</feature>
<dbReference type="PANTHER" id="PTHR30176:SF3">
    <property type="entry name" value="FERREDOXIN-TYPE PROTEIN NAPH"/>
    <property type="match status" value="1"/>
</dbReference>
<dbReference type="PANTHER" id="PTHR30176">
    <property type="entry name" value="FERREDOXIN-TYPE PROTEIN NAPH"/>
    <property type="match status" value="1"/>
</dbReference>
<evidence type="ECO:0000313" key="10">
    <source>
        <dbReference type="Proteomes" id="UP000560658"/>
    </source>
</evidence>
<dbReference type="GO" id="GO:0046872">
    <property type="term" value="F:metal ion binding"/>
    <property type="evidence" value="ECO:0007669"/>
    <property type="project" value="UniProtKB-KW"/>
</dbReference>
<feature type="domain" description="4Fe-4S ferredoxin-type" evidence="8">
    <location>
        <begin position="248"/>
        <end position="274"/>
    </location>
</feature>
<dbReference type="CDD" id="cd16373">
    <property type="entry name" value="DMSOR_beta_like"/>
    <property type="match status" value="1"/>
</dbReference>
<protein>
    <submittedName>
        <fullName evidence="9">Polyferredoxin</fullName>
    </submittedName>
</protein>
<organism evidence="9 10">
    <name type="scientific">Bacteroides reticulotermitis</name>
    <dbReference type="NCBI Taxonomy" id="1133319"/>
    <lineage>
        <taxon>Bacteria</taxon>
        <taxon>Pseudomonadati</taxon>
        <taxon>Bacteroidota</taxon>
        <taxon>Bacteroidia</taxon>
        <taxon>Bacteroidales</taxon>
        <taxon>Bacteroidaceae</taxon>
        <taxon>Bacteroides</taxon>
    </lineage>
</organism>
<dbReference type="GO" id="GO:0005886">
    <property type="term" value="C:plasma membrane"/>
    <property type="evidence" value="ECO:0007669"/>
    <property type="project" value="TreeGrafter"/>
</dbReference>
<feature type="domain" description="4Fe-4S ferredoxin-type" evidence="8">
    <location>
        <begin position="350"/>
        <end position="380"/>
    </location>
</feature>
<accession>A0A840CZK3</accession>
<dbReference type="AlphaFoldDB" id="A0A840CZK3"/>
<name>A0A840CZK3_9BACE</name>
<keyword evidence="5" id="KW-0408">Iron</keyword>
<keyword evidence="10" id="KW-1185">Reference proteome</keyword>
<evidence type="ECO:0000256" key="5">
    <source>
        <dbReference type="ARBA" id="ARBA00023004"/>
    </source>
</evidence>
<dbReference type="PROSITE" id="PS51379">
    <property type="entry name" value="4FE4S_FER_2"/>
    <property type="match status" value="6"/>
</dbReference>
<evidence type="ECO:0000256" key="7">
    <source>
        <dbReference type="SAM" id="Phobius"/>
    </source>
</evidence>
<dbReference type="InterPro" id="IPR051684">
    <property type="entry name" value="Electron_Trans/Redox"/>
</dbReference>
<evidence type="ECO:0000313" key="9">
    <source>
        <dbReference type="EMBL" id="MBB4042824.1"/>
    </source>
</evidence>
<feature type="transmembrane region" description="Helical" evidence="7">
    <location>
        <begin position="147"/>
        <end position="165"/>
    </location>
</feature>
<keyword evidence="3" id="KW-0479">Metal-binding</keyword>
<dbReference type="SUPFAM" id="SSF54862">
    <property type="entry name" value="4Fe-4S ferredoxins"/>
    <property type="match status" value="2"/>
</dbReference>
<dbReference type="InterPro" id="IPR017896">
    <property type="entry name" value="4Fe4S_Fe-S-bd"/>
</dbReference>
<dbReference type="Proteomes" id="UP000560658">
    <property type="component" value="Unassembled WGS sequence"/>
</dbReference>
<evidence type="ECO:0000256" key="4">
    <source>
        <dbReference type="ARBA" id="ARBA00022982"/>
    </source>
</evidence>
<keyword evidence="7" id="KW-0812">Transmembrane</keyword>
<feature type="transmembrane region" description="Helical" evidence="7">
    <location>
        <begin position="103"/>
        <end position="127"/>
    </location>
</feature>
<gene>
    <name evidence="9" type="ORF">GGR06_000589</name>
</gene>
<evidence type="ECO:0000256" key="6">
    <source>
        <dbReference type="ARBA" id="ARBA00023014"/>
    </source>
</evidence>
<dbReference type="InterPro" id="IPR017900">
    <property type="entry name" value="4Fe4S_Fe_S_CS"/>
</dbReference>
<dbReference type="Gene3D" id="3.30.70.20">
    <property type="match status" value="3"/>
</dbReference>
<dbReference type="GO" id="GO:0051539">
    <property type="term" value="F:4 iron, 4 sulfur cluster binding"/>
    <property type="evidence" value="ECO:0007669"/>
    <property type="project" value="UniProtKB-KW"/>
</dbReference>
<keyword evidence="4" id="KW-0249">Electron transport</keyword>
<dbReference type="PROSITE" id="PS00198">
    <property type="entry name" value="4FE4S_FER_1"/>
    <property type="match status" value="2"/>
</dbReference>
<dbReference type="EMBL" id="JACIER010000002">
    <property type="protein sequence ID" value="MBB4042824.1"/>
    <property type="molecule type" value="Genomic_DNA"/>
</dbReference>
<keyword evidence="2" id="KW-0004">4Fe-4S</keyword>
<feature type="domain" description="4Fe-4S ferredoxin-type" evidence="8">
    <location>
        <begin position="470"/>
        <end position="502"/>
    </location>
</feature>
<keyword evidence="7" id="KW-1133">Transmembrane helix</keyword>
<proteinExistence type="predicted"/>
<comment type="caution">
    <text evidence="9">The sequence shown here is derived from an EMBL/GenBank/DDBJ whole genome shotgun (WGS) entry which is preliminary data.</text>
</comment>
<feature type="domain" description="4Fe-4S ferredoxin-type" evidence="8">
    <location>
        <begin position="385"/>
        <end position="417"/>
    </location>
</feature>
<keyword evidence="1" id="KW-0813">Transport</keyword>
<reference evidence="9" key="1">
    <citation type="submission" date="2020-08" db="EMBL/GenBank/DDBJ databases">
        <title>Genomic Encyclopedia of Type Strains, Phase IV (KMG-IV): sequencing the most valuable type-strain genomes for metagenomic binning, comparative biology and taxonomic classification.</title>
        <authorList>
            <person name="Goeker M."/>
        </authorList>
    </citation>
    <scope>NUCLEOTIDE SEQUENCE [LARGE SCALE GENOMIC DNA]</scope>
    <source>
        <strain evidence="9">DSM 105720</strain>
    </source>
</reference>
<evidence type="ECO:0000259" key="8">
    <source>
        <dbReference type="PROSITE" id="PS51379"/>
    </source>
</evidence>
<feature type="domain" description="4Fe-4S ferredoxin-type" evidence="8">
    <location>
        <begin position="218"/>
        <end position="247"/>
    </location>
</feature>
<feature type="domain" description="4Fe-4S ferredoxin-type" evidence="8">
    <location>
        <begin position="433"/>
        <end position="461"/>
    </location>
</feature>
<keyword evidence="7" id="KW-0472">Membrane</keyword>
<feature type="transmembrane region" description="Helical" evidence="7">
    <location>
        <begin position="41"/>
        <end position="63"/>
    </location>
</feature>
<evidence type="ECO:0000256" key="2">
    <source>
        <dbReference type="ARBA" id="ARBA00022485"/>
    </source>
</evidence>
<dbReference type="Pfam" id="PF12838">
    <property type="entry name" value="Fer4_7"/>
    <property type="match status" value="2"/>
</dbReference>
<sequence>MMLRKVRILIASLFFFLLTLLFLDFTGTLHAWLGWMAEVQLIPAILAVNAGVLIVLILLTFIFGRLYCSVICPLGIFQDLISSISGVRKGKKNRFRYSRAKSWLRYGVLGLFVIALFAGISSIVSLLDPYAAYGRIASGMFAPLYRWGNNLLAMAAESIGSYAFYSTEVWMKNWITFGVAALTLFIIGLLAWRHGRTYCNTICPVGTTLGLLSKVSIFKPVFNTDKCNSCGLCARNCKSACMDVKSHQVDYSRCVTCFNCIDKCKTGGIKYVPTIPGKINKRQTTGSEAKISDNSNATKDLSRRNLLTLLGTIALSGLAKAQEKHVDGGLATIEDKKIPDRKTSVLPPGASAAQNMKAHCTACQLCVSACPNDVLRPSSRLETFMQPEMSFERGYCRPECVECSQVCPAGAIKPITPADKTAVSIGQAIWIKDNCVVNTDEVQCTNCERHCPTGAITLVSRDPQYSDSLRIPVVDKELCIGCGACENLCPARPFSAIYVEGYIRHHAV</sequence>
<keyword evidence="6" id="KW-0411">Iron-sulfur</keyword>
<dbReference type="Pfam" id="PF12801">
    <property type="entry name" value="Fer4_5"/>
    <property type="match status" value="2"/>
</dbReference>